<evidence type="ECO:0000256" key="2">
    <source>
        <dbReference type="ARBA" id="ARBA00022679"/>
    </source>
</evidence>
<evidence type="ECO:0000256" key="5">
    <source>
        <dbReference type="ARBA" id="ARBA00022840"/>
    </source>
</evidence>
<feature type="domain" description="Protein kinase" evidence="7">
    <location>
        <begin position="163"/>
        <end position="446"/>
    </location>
</feature>
<dbReference type="VEuPathDB" id="PlasmoDB:AK88_00642"/>
<dbReference type="GO" id="GO:0005524">
    <property type="term" value="F:ATP binding"/>
    <property type="evidence" value="ECO:0007669"/>
    <property type="project" value="UniProtKB-KW"/>
</dbReference>
<organism evidence="8 9">
    <name type="scientific">Plasmodium fragile</name>
    <dbReference type="NCBI Taxonomy" id="5857"/>
    <lineage>
        <taxon>Eukaryota</taxon>
        <taxon>Sar</taxon>
        <taxon>Alveolata</taxon>
        <taxon>Apicomplexa</taxon>
        <taxon>Aconoidasida</taxon>
        <taxon>Haemosporida</taxon>
        <taxon>Plasmodiidae</taxon>
        <taxon>Plasmodium</taxon>
        <taxon>Plasmodium (Plasmodium)</taxon>
    </lineage>
</organism>
<feature type="region of interest" description="Disordered" evidence="6">
    <location>
        <begin position="977"/>
        <end position="1024"/>
    </location>
</feature>
<feature type="region of interest" description="Disordered" evidence="6">
    <location>
        <begin position="2284"/>
        <end position="2316"/>
    </location>
</feature>
<feature type="region of interest" description="Disordered" evidence="6">
    <location>
        <begin position="1116"/>
        <end position="1136"/>
    </location>
</feature>
<protein>
    <submittedName>
        <fullName evidence="8">Serine/threonine protein kinase</fullName>
    </submittedName>
</protein>
<evidence type="ECO:0000256" key="1">
    <source>
        <dbReference type="ARBA" id="ARBA00022527"/>
    </source>
</evidence>
<feature type="region of interest" description="Disordered" evidence="6">
    <location>
        <begin position="2342"/>
        <end position="2366"/>
    </location>
</feature>
<keyword evidence="2" id="KW-0808">Transferase</keyword>
<gene>
    <name evidence="8" type="ORF">AK88_00642</name>
</gene>
<dbReference type="Proteomes" id="UP000054561">
    <property type="component" value="Unassembled WGS sequence"/>
</dbReference>
<dbReference type="GO" id="GO:0005634">
    <property type="term" value="C:nucleus"/>
    <property type="evidence" value="ECO:0007669"/>
    <property type="project" value="TreeGrafter"/>
</dbReference>
<dbReference type="EMBL" id="KQ001649">
    <property type="protein sequence ID" value="KJP89682.1"/>
    <property type="molecule type" value="Genomic_DNA"/>
</dbReference>
<dbReference type="Pfam" id="PF00069">
    <property type="entry name" value="Pkinase"/>
    <property type="match status" value="1"/>
</dbReference>
<feature type="region of interest" description="Disordered" evidence="6">
    <location>
        <begin position="1551"/>
        <end position="1570"/>
    </location>
</feature>
<dbReference type="InterPro" id="IPR011009">
    <property type="entry name" value="Kinase-like_dom_sf"/>
</dbReference>
<feature type="compositionally biased region" description="Basic and acidic residues" evidence="6">
    <location>
        <begin position="995"/>
        <end position="1013"/>
    </location>
</feature>
<evidence type="ECO:0000256" key="6">
    <source>
        <dbReference type="SAM" id="MobiDB-lite"/>
    </source>
</evidence>
<keyword evidence="9" id="KW-1185">Reference proteome</keyword>
<dbReference type="OMA" id="GHAMNDT"/>
<keyword evidence="3" id="KW-0547">Nucleotide-binding</keyword>
<dbReference type="InterPro" id="IPR000719">
    <property type="entry name" value="Prot_kinase_dom"/>
</dbReference>
<keyword evidence="5" id="KW-0067">ATP-binding</keyword>
<dbReference type="GeneID" id="24265956"/>
<evidence type="ECO:0000259" key="7">
    <source>
        <dbReference type="PROSITE" id="PS50011"/>
    </source>
</evidence>
<dbReference type="PANTHER" id="PTHR24345">
    <property type="entry name" value="SERINE/THREONINE-PROTEIN KINASE PLK"/>
    <property type="match status" value="1"/>
</dbReference>
<evidence type="ECO:0000313" key="9">
    <source>
        <dbReference type="Proteomes" id="UP000054561"/>
    </source>
</evidence>
<feature type="compositionally biased region" description="Basic and acidic residues" evidence="6">
    <location>
        <begin position="2708"/>
        <end position="2722"/>
    </location>
</feature>
<keyword evidence="4 8" id="KW-0418">Kinase</keyword>
<reference evidence="8 9" key="1">
    <citation type="submission" date="2014-03" db="EMBL/GenBank/DDBJ databases">
        <title>The Genome Sequence of Plasmodium fragile nilgiri.</title>
        <authorList>
            <consortium name="The Broad Institute Genomics Platform"/>
            <consortium name="The Broad Institute Genome Sequencing Center for Infectious Disease"/>
            <person name="Neafsey D."/>
            <person name="Duraisingh M."/>
            <person name="Young S.K."/>
            <person name="Zeng Q."/>
            <person name="Gargeya S."/>
            <person name="Abouelleil A."/>
            <person name="Alvarado L."/>
            <person name="Chapman S.B."/>
            <person name="Gainer-Dewar J."/>
            <person name="Goldberg J."/>
            <person name="Griggs A."/>
            <person name="Gujja S."/>
            <person name="Hansen M."/>
            <person name="Howarth C."/>
            <person name="Imamovic A."/>
            <person name="Larimer J."/>
            <person name="Pearson M."/>
            <person name="Poon T.W."/>
            <person name="Priest M."/>
            <person name="Roberts A."/>
            <person name="Saif S."/>
            <person name="Shea T."/>
            <person name="Sykes S."/>
            <person name="Wortman J."/>
            <person name="Nusbaum C."/>
            <person name="Birren B."/>
        </authorList>
    </citation>
    <scope>NUCLEOTIDE SEQUENCE [LARGE SCALE GENOMIC DNA]</scope>
    <source>
        <strain evidence="9">nilgiri</strain>
    </source>
</reference>
<feature type="region of interest" description="Disordered" evidence="6">
    <location>
        <begin position="1370"/>
        <end position="1389"/>
    </location>
</feature>
<keyword evidence="1 8" id="KW-0723">Serine/threonine-protein kinase</keyword>
<feature type="region of interest" description="Disordered" evidence="6">
    <location>
        <begin position="701"/>
        <end position="724"/>
    </location>
</feature>
<proteinExistence type="predicted"/>
<dbReference type="Gene3D" id="3.30.200.20">
    <property type="entry name" value="Phosphorylase Kinase, domain 1"/>
    <property type="match status" value="1"/>
</dbReference>
<feature type="compositionally biased region" description="Basic and acidic residues" evidence="6">
    <location>
        <begin position="1551"/>
        <end position="1560"/>
    </location>
</feature>
<feature type="compositionally biased region" description="Basic and acidic residues" evidence="6">
    <location>
        <begin position="2347"/>
        <end position="2357"/>
    </location>
</feature>
<dbReference type="PROSITE" id="PS50011">
    <property type="entry name" value="PROTEIN_KINASE_DOM"/>
    <property type="match status" value="1"/>
</dbReference>
<feature type="region of interest" description="Disordered" evidence="6">
    <location>
        <begin position="1521"/>
        <end position="1546"/>
    </location>
</feature>
<dbReference type="SMART" id="SM00220">
    <property type="entry name" value="S_TKc"/>
    <property type="match status" value="1"/>
</dbReference>
<dbReference type="OrthoDB" id="10252171at2759"/>
<evidence type="ECO:0000313" key="8">
    <source>
        <dbReference type="EMBL" id="KJP89682.1"/>
    </source>
</evidence>
<feature type="region of interest" description="Disordered" evidence="6">
    <location>
        <begin position="2465"/>
        <end position="2492"/>
    </location>
</feature>
<evidence type="ECO:0000256" key="4">
    <source>
        <dbReference type="ARBA" id="ARBA00022777"/>
    </source>
</evidence>
<feature type="compositionally biased region" description="Polar residues" evidence="6">
    <location>
        <begin position="1370"/>
        <end position="1379"/>
    </location>
</feature>
<dbReference type="RefSeq" id="XP_012333711.1">
    <property type="nucleotide sequence ID" value="XM_012478288.1"/>
</dbReference>
<sequence>MYLKTKMPNFLNPDLDGKTYNCINVENKLIQNMHKIYKQQREEGVKRKGGTPPHHLFDPEDYMDLSLFNSTPDVNNICVELKLKLDVRNGDGEADLDSSILLDINPRGVMSREQRTFVYEYRRTKPMRDKALDHLTREQRMKYFTSMSHQLAGRSITFQGTTYKLLNVLQTAIYGGVYLAQVVESSDEGSVKEKKEKKAIKILSKHLIELAKDKVQEDPLSEYHYRNCMSGHSNILSCDMIFDDDFYVYMIMPFAVHGDLFEVMKARSKPFTEEEAKYIFYQILLSIKFLHCRRLALRDISLENVLLFENERSGLIYPVLNDPGQATYFNMNKNNQVTLLEYKKIFGKIFRPPEVYEKCMYDPTRVDIFCVGYILYFCLTKQELFRCALAKDIHWNMLKMKNYHQLLREKKGLHLSEPALDFIFRCLEPNFKMRLEIGEALTHPWFRGNFFPVHNQSLFLLRGDDEVGAVDGGTVSSREIPKGHSSSLFNFKLATEIERCAKRKNVNIDQSCSIKFSIHEHVIVAPCPPPPASSTPTAASTAARPQVHFSGGNSPSPCLNSTHRQDYYPPEFEPHAEDGLIRGEKCVGDTPGWPTCNGAPPKWTDLNSPCGVIPPYVSGYKRVSNYKDVISYKSISGYRKEAFPTSAKDYLRGHRAGGCPYPSAHGIYAKHYGVVRKPPPPIEKTDWMKKYEDSASTHTCHTNWTEGDKQSRVHNSPASGSALGEESKCNFIRSHKKGAYRMIGMKRKKQKLSSDAEDEASVSGGHNLFVENPSSSFHVRARQALQTRAQDDTLKTVQKTPHMVTNAAVAKGRGLLSIFSEAQIPNGGGLPKNGPVGKKLHYPIGPFEEESFIHVQGEEEEEEEGQSGWGNILLRKNTPLEWNKNINCIGVSKWERHKDDMKMQGGGYQNGPLNIQQKESDKREYIEDVEEVVSPQCEKTCEVKLSESSWRDIPMGRFKQEEEKTYTVELEEIVSPMNGSPLHDVTIVTGGDTPQRTDRMDTNDSNEKNEETKNSFSYNTNGGTNGNEFLHLNEVLTRERNEPYKVVDLGEGIFKRGEEAPPSGLHNGGGDACRVVKRWCSLGGREIVWKDCSPKGILTPCEENFFSRENTPRISVGSHTDQHAHLGEGEENVKGTPLGEEMHIRGLPAHRDASYAYINMKDETESPRLNSPLCEENYSDVVTSHVESLKRCASPNKCEEQNQTGSNSFDRCSESESRQMCSIASRSESCSMDQDKGSTLEKLITTMSSCLSEVALEIDLANLKRKCPTPGGEAAARVGQLLLGDPHDEEEDFKDALEYELEHELEREIREEELLLERELEVELETELGRRAEVESRIALRVESRVQLERVPYVELDVAPSVHPNVVRLHTSSSSTSDTGEVRNGSGGTLKEQYESMSDVERQQGSAVNMHPNDIWGTHSISTKKANQEVKTPCKKLVSGKKTQQVGEVVMEEGEEEEEDMMKKRVALCGVPTKKRNTSCKLQMRKKKSTNKMKKVYLPANPEKKKSKIVRLQKCVLGEGLRKSSRSGPAKGTITKGTAAKPHPLGKHAEALHRKDRDEPNDMSSIINCTNRKGATKTKAKIPCDRKKCLTKRHTISELRPGGRANISSDVGGNIHVKVVPDLRTTRTSGKFHGAKSAGGKSTLLHLPDTRMMVEALRDVGKRHTICNATIDGKSREGVQVLPASRGTVGRISLKCGAKTGDGIRTSVGGIRSSVGGVLTSQVAKWNGKHIEEKVRRNHNQVHRTCVEERNQKELIKSHVVKEFKGKGKSTLVESHRGGELSTEETITIKRDSFLQGLNTTGLYANGAEADVDHGLLGSQDEVYIEAKREERDFLNGEFTTVGVRGQLDKHSAGKKVHGCQDMQLQHCLEGNEEAPSHYRSDVGEKTLERGGSNMMMADISLGKDYAKDKSALKKDPHVVVTSTYLKVDAKKSHKDVSMCRRKEDQKTRISSDELVVNKFLAEMGGNPPARVPTRDSVKKGSCKSIQPNKVNGHGEKEANVIKKNSSLCRSVLVASQRGNNVKDREKQIKKNESRRVRDGAIKRGSADVGGDRERCPHGVTPSKVQMREGKNNVRTAQEGNSVYSSAGKKDSYLEKRKTYVFFFKKGLKGKLEKMNQKAEAEKNKKKVPGILHKRTEMSESPIDGSRRKKTLQGDENTKEEEQKKLYKKVYPRKMHDVVSLESNNLHGQMTTYRCTNRVNEKGKEIYFYSGNSGSVNGKCHQSVSRNGVEVQSEVTPPRGNNNLTDVKKVVHFSHLDSKNERSNNSLGVPSMDVSRTDTFNFHHHEKKDGETGYSAGVSSPSNAQKKKGVETADGSFTRRRKDVLNGGNRMQGYTLRGLSQMGSVKGTRERELESLSRRNGAGDTRYTDHVKKNLEGYNVQVHQKGFLPKGLMGGEKFATNQVASLSLYLDHPDDADPPTHRSWGQNAQLPQQLMMQRRMMGGAFNGERTTLMETPPMVTCRTGTNVAGGRINGGKSQTHGSAKKETEGEKYNQKGPTIAMQHQIGSGRCSNGRTMDTHGKMKHLLNLNDQMKRSGEKNAVHINPMVESPSVWLSHIEQGSADPYLQQSQGKKKQSANPCLNLKEDEMQTVFHSTGNVVHLHASKVESPMPMPVLSPRNVTPGGVNRCVKKVAQIVPCNVVQKEEVQMVRPFSGHANYAVAKGTNTTGPTLRAYHLPNTCHYGAQNVFIRCNEGKVAYPMGDASGRSSKMEKRKNDQNRGSRNDAYAQVLEATHQGGTNKTYTSLQGTNGYANARQTKNNVMSGKNKKNSNLSILWWKT</sequence>
<dbReference type="Gene3D" id="1.10.510.10">
    <property type="entry name" value="Transferase(Phosphotransferase) domain 1"/>
    <property type="match status" value="1"/>
</dbReference>
<accession>A0A0D9QSC3</accession>
<dbReference type="GO" id="GO:0004674">
    <property type="term" value="F:protein serine/threonine kinase activity"/>
    <property type="evidence" value="ECO:0007669"/>
    <property type="project" value="UniProtKB-KW"/>
</dbReference>
<evidence type="ECO:0000256" key="3">
    <source>
        <dbReference type="ARBA" id="ARBA00022741"/>
    </source>
</evidence>
<feature type="compositionally biased region" description="Basic and acidic residues" evidence="6">
    <location>
        <begin position="2483"/>
        <end position="2492"/>
    </location>
</feature>
<feature type="compositionally biased region" description="Basic and acidic residues" evidence="6">
    <location>
        <begin position="2152"/>
        <end position="2163"/>
    </location>
</feature>
<name>A0A0D9QSC3_PLAFR</name>
<feature type="region of interest" description="Disordered" evidence="6">
    <location>
        <begin position="2701"/>
        <end position="2722"/>
    </location>
</feature>
<feature type="region of interest" description="Disordered" evidence="6">
    <location>
        <begin position="2133"/>
        <end position="2163"/>
    </location>
</feature>
<feature type="compositionally biased region" description="Basic and acidic residues" evidence="6">
    <location>
        <begin position="1120"/>
        <end position="1133"/>
    </location>
</feature>
<dbReference type="SUPFAM" id="SSF56112">
    <property type="entry name" value="Protein kinase-like (PK-like)"/>
    <property type="match status" value="1"/>
</dbReference>
<dbReference type="PANTHER" id="PTHR24345:SF91">
    <property type="entry name" value="SERINE_THREONINE-PROTEIN KINASE PLK4"/>
    <property type="match status" value="1"/>
</dbReference>